<proteinExistence type="inferred from homology"/>
<dbReference type="PANTHER" id="PTHR11461">
    <property type="entry name" value="SERINE PROTEASE INHIBITOR, SERPIN"/>
    <property type="match status" value="1"/>
</dbReference>
<dbReference type="RefSeq" id="WP_244677640.1">
    <property type="nucleotide sequence ID" value="NZ_CP095046.1"/>
</dbReference>
<dbReference type="InterPro" id="IPR042178">
    <property type="entry name" value="Serpin_sf_1"/>
</dbReference>
<evidence type="ECO:0000259" key="2">
    <source>
        <dbReference type="SMART" id="SM00093"/>
    </source>
</evidence>
<dbReference type="Pfam" id="PF00079">
    <property type="entry name" value="Serpin"/>
    <property type="match status" value="1"/>
</dbReference>
<dbReference type="InterPro" id="IPR000215">
    <property type="entry name" value="Serpin_fam"/>
</dbReference>
<protein>
    <submittedName>
        <fullName evidence="3">Serpin family protein</fullName>
    </submittedName>
</protein>
<sequence length="415" mass="45234">MNLTHSSSWLGLLTGSLLLFTACQKEDAAPAADDSNEPVLRALTDTEAKTVNSSNDFAFRSFAALHEQANGANVFMSPLSISSALTMVYNGADGTTKEAMRQTLGFQPQTDQQINQAYQSLTTLLRGMDKRVTFGSANSIWYNQQYQLQLPFVQTNAQYFDATVRGMDFGAASTAETINAWVREKTQGKIDGIVEGTSADQVMILVNAIYFKGAWAHAFDKALTRPAAFTRADGTTATVDFMTQSNGQYGYYQDADRRVIDIPYGNGQYSLTVVVPQGNATVKDVVRSLNGAQLTTWLAAAKPSSWTLRLPRFKMQYKKELGAMLAQLGMGEAFSSQANFSRMLSNSSARLAISEVQHKTYLDVNEEGTEAAAVTSVGVINTSVPPVVSVDRACVFLIREKSTNAILFMGQLMNP</sequence>
<dbReference type="Gene3D" id="3.30.497.10">
    <property type="entry name" value="Antithrombin, subunit I, domain 2"/>
    <property type="match status" value="1"/>
</dbReference>
<accession>A0A8T9QDS8</accession>
<dbReference type="KEGG" id="hcu:MUN79_10685"/>
<dbReference type="GO" id="GO:0004867">
    <property type="term" value="F:serine-type endopeptidase inhibitor activity"/>
    <property type="evidence" value="ECO:0007669"/>
    <property type="project" value="InterPro"/>
</dbReference>
<dbReference type="AlphaFoldDB" id="A0A8T9QDS8"/>
<feature type="domain" description="Serpin" evidence="2">
    <location>
        <begin position="59"/>
        <end position="415"/>
    </location>
</feature>
<dbReference type="SUPFAM" id="SSF56574">
    <property type="entry name" value="Serpins"/>
    <property type="match status" value="1"/>
</dbReference>
<reference evidence="3" key="1">
    <citation type="submission" date="2022-04" db="EMBL/GenBank/DDBJ databases">
        <title>Hymenobacter sp. isolated from the air.</title>
        <authorList>
            <person name="Won M."/>
            <person name="Lee C.-M."/>
            <person name="Woen H.-Y."/>
            <person name="Kwon S.-W."/>
        </authorList>
    </citation>
    <scope>NUCLEOTIDE SEQUENCE</scope>
    <source>
        <strain evidence="3">5116S-3</strain>
    </source>
</reference>
<dbReference type="SMART" id="SM00093">
    <property type="entry name" value="SERPIN"/>
    <property type="match status" value="1"/>
</dbReference>
<dbReference type="InterPro" id="IPR042185">
    <property type="entry name" value="Serpin_sf_2"/>
</dbReference>
<dbReference type="InterPro" id="IPR023796">
    <property type="entry name" value="Serpin_dom"/>
</dbReference>
<comment type="similarity">
    <text evidence="1">Belongs to the serpin family.</text>
</comment>
<dbReference type="PANTHER" id="PTHR11461:SF211">
    <property type="entry name" value="GH10112P-RELATED"/>
    <property type="match status" value="1"/>
</dbReference>
<gene>
    <name evidence="3" type="ORF">MUN79_10685</name>
</gene>
<dbReference type="GO" id="GO:0005615">
    <property type="term" value="C:extracellular space"/>
    <property type="evidence" value="ECO:0007669"/>
    <property type="project" value="InterPro"/>
</dbReference>
<keyword evidence="4" id="KW-1185">Reference proteome</keyword>
<dbReference type="Proteomes" id="UP000831796">
    <property type="component" value="Chromosome"/>
</dbReference>
<name>A0A8T9QDS8_9BACT</name>
<dbReference type="EMBL" id="CP095046">
    <property type="protein sequence ID" value="UOQ74298.1"/>
    <property type="molecule type" value="Genomic_DNA"/>
</dbReference>
<evidence type="ECO:0000256" key="1">
    <source>
        <dbReference type="RuleBase" id="RU000411"/>
    </source>
</evidence>
<organism evidence="3 4">
    <name type="scientific">Hymenobacter cellulosilyticus</name>
    <dbReference type="NCBI Taxonomy" id="2932248"/>
    <lineage>
        <taxon>Bacteria</taxon>
        <taxon>Pseudomonadati</taxon>
        <taxon>Bacteroidota</taxon>
        <taxon>Cytophagia</taxon>
        <taxon>Cytophagales</taxon>
        <taxon>Hymenobacteraceae</taxon>
        <taxon>Hymenobacter</taxon>
    </lineage>
</organism>
<dbReference type="CDD" id="cd19588">
    <property type="entry name" value="serpin_miropin-like"/>
    <property type="match status" value="1"/>
</dbReference>
<evidence type="ECO:0000313" key="3">
    <source>
        <dbReference type="EMBL" id="UOQ74298.1"/>
    </source>
</evidence>
<dbReference type="InterPro" id="IPR036186">
    <property type="entry name" value="Serpin_sf"/>
</dbReference>
<evidence type="ECO:0000313" key="4">
    <source>
        <dbReference type="Proteomes" id="UP000831796"/>
    </source>
</evidence>
<dbReference type="Gene3D" id="2.30.39.10">
    <property type="entry name" value="Alpha-1-antitrypsin, domain 1"/>
    <property type="match status" value="1"/>
</dbReference>